<dbReference type="InterPro" id="IPR051408">
    <property type="entry name" value="Phosphate_transprt_permease"/>
</dbReference>
<keyword evidence="7 9" id="KW-1133">Transmembrane helix</keyword>
<protein>
    <recommendedName>
        <fullName evidence="9">Phosphate transport system permease protein PstA</fullName>
    </recommendedName>
</protein>
<keyword evidence="4 9" id="KW-1003">Cell membrane</keyword>
<evidence type="ECO:0000256" key="7">
    <source>
        <dbReference type="ARBA" id="ARBA00022989"/>
    </source>
</evidence>
<feature type="transmembrane region" description="Helical" evidence="9">
    <location>
        <begin position="253"/>
        <end position="272"/>
    </location>
</feature>
<keyword evidence="5" id="KW-0592">Phosphate transport</keyword>
<dbReference type="AlphaFoldDB" id="Q0GPK4"/>
<dbReference type="SUPFAM" id="SSF161098">
    <property type="entry name" value="MetI-like"/>
    <property type="match status" value="1"/>
</dbReference>
<dbReference type="EMBL" id="DQ787005">
    <property type="protein sequence ID" value="ABI23493.1"/>
    <property type="molecule type" value="Genomic_DNA"/>
</dbReference>
<dbReference type="KEGG" id="pmf:P9303_15201"/>
<dbReference type="GO" id="GO:0005315">
    <property type="term" value="F:phosphate transmembrane transporter activity"/>
    <property type="evidence" value="ECO:0007669"/>
    <property type="project" value="InterPro"/>
</dbReference>
<evidence type="ECO:0000256" key="9">
    <source>
        <dbReference type="RuleBase" id="RU363043"/>
    </source>
</evidence>
<evidence type="ECO:0000256" key="8">
    <source>
        <dbReference type="ARBA" id="ARBA00023136"/>
    </source>
</evidence>
<dbReference type="PROSITE" id="PS50928">
    <property type="entry name" value="ABC_TM1"/>
    <property type="match status" value="1"/>
</dbReference>
<dbReference type="HOGENOM" id="CLU_033621_2_0_3"/>
<dbReference type="GO" id="GO:0005886">
    <property type="term" value="C:plasma membrane"/>
    <property type="evidence" value="ECO:0007669"/>
    <property type="project" value="UniProtKB-SubCell"/>
</dbReference>
<evidence type="ECO:0000313" key="11">
    <source>
        <dbReference type="EMBL" id="ABI23493.1"/>
    </source>
</evidence>
<dbReference type="InterPro" id="IPR035906">
    <property type="entry name" value="MetI-like_sf"/>
</dbReference>
<evidence type="ECO:0000313" key="13">
    <source>
        <dbReference type="Proteomes" id="UP000002274"/>
    </source>
</evidence>
<evidence type="ECO:0000256" key="1">
    <source>
        <dbReference type="ARBA" id="ARBA00004651"/>
    </source>
</evidence>
<evidence type="ECO:0000256" key="4">
    <source>
        <dbReference type="ARBA" id="ARBA00022475"/>
    </source>
</evidence>
<keyword evidence="8 9" id="KW-0472">Membrane</keyword>
<dbReference type="PANTHER" id="PTHR42922:SF1">
    <property type="entry name" value="PHOSPHATE TRANSPORT SYSTEM PERMEASE PROTEIN PSTA"/>
    <property type="match status" value="1"/>
</dbReference>
<evidence type="ECO:0000259" key="10">
    <source>
        <dbReference type="PROSITE" id="PS50928"/>
    </source>
</evidence>
<sequence>MKSMTSEATSTSGDLSSNLYYKPALRRNRINRAFTILSGLFSFVAILPLILVLTYVIVKGATRLSISLFTMLPPPPGLDGGGIGNAILGTIIVTCIAGMIAIPVGVGGGIYLAEYAREGAFSRFIRFGTNVLSGVPSIITGVFVYDIIVSSRVILGSSYSAIAGGVALSILMLPTVIKTTDEGLKLVPDNLRKGALGVGASKFVTITHITLPMAFTPIATGVVLSVARAAGETAPLIFTALFSYFWPTGSDAFFNPIATLSVLIYNFSTQPYQVQNELAWAASFILVVFILAMNVLSRWIGHLTSK</sequence>
<evidence type="ECO:0000256" key="5">
    <source>
        <dbReference type="ARBA" id="ARBA00022592"/>
    </source>
</evidence>
<dbReference type="BioCyc" id="PMAR59922:G1G80-1317-MONOMER"/>
<dbReference type="EMBL" id="CP000554">
    <property type="protein sequence ID" value="ABM78264.1"/>
    <property type="molecule type" value="Genomic_DNA"/>
</dbReference>
<evidence type="ECO:0000313" key="12">
    <source>
        <dbReference type="EMBL" id="ABM78264.1"/>
    </source>
</evidence>
<dbReference type="InterPro" id="IPR005672">
    <property type="entry name" value="Phosphate_PstA"/>
</dbReference>
<feature type="transmembrane region" description="Helical" evidence="9">
    <location>
        <begin position="124"/>
        <end position="148"/>
    </location>
</feature>
<name>Q0GPK4_PROM3</name>
<gene>
    <name evidence="11" type="primary">pstA</name>
    <name evidence="12" type="ordered locus">P9303_15201</name>
</gene>
<evidence type="ECO:0000256" key="2">
    <source>
        <dbReference type="ARBA" id="ARBA00007069"/>
    </source>
</evidence>
<evidence type="ECO:0000256" key="3">
    <source>
        <dbReference type="ARBA" id="ARBA00022448"/>
    </source>
</evidence>
<keyword evidence="6 9" id="KW-0812">Transmembrane</keyword>
<reference evidence="12" key="3">
    <citation type="submission" date="2007-01" db="EMBL/GenBank/DDBJ databases">
        <authorList>
            <person name="Chisholm S."/>
            <person name="Huang K."/>
            <person name="Martiny A."/>
            <person name="Kettler G."/>
            <person name="Zucker J."/>
            <person name="Coleman M."/>
            <person name="Keller K."/>
            <person name="Arkin A."/>
            <person name="Coe A."/>
            <person name="Rodrigue S."/>
            <person name="Church G."/>
            <person name="Ferriera S."/>
            <person name="Johnson J."/>
            <person name="Kravitz S."/>
            <person name="Beeson K."/>
            <person name="Sutton G."/>
            <person name="Rogers Y.-H."/>
            <person name="Friedman R."/>
            <person name="Frazier M."/>
            <person name="Venter J.C."/>
        </authorList>
    </citation>
    <scope>NUCLEOTIDE SEQUENCE</scope>
    <source>
        <strain evidence="12">MIT 9303</strain>
    </source>
</reference>
<dbReference type="GO" id="GO:0035435">
    <property type="term" value="P:phosphate ion transmembrane transport"/>
    <property type="evidence" value="ECO:0007669"/>
    <property type="project" value="InterPro"/>
</dbReference>
<proteinExistence type="inferred from homology"/>
<dbReference type="CDD" id="cd06261">
    <property type="entry name" value="TM_PBP2"/>
    <property type="match status" value="1"/>
</dbReference>
<feature type="transmembrane region" description="Helical" evidence="9">
    <location>
        <begin position="154"/>
        <end position="173"/>
    </location>
</feature>
<accession>Q0GPK4</accession>
<comment type="subcellular location">
    <subcellularLocation>
        <location evidence="1 9">Cell membrane</location>
        <topology evidence="1 9">Multi-pass membrane protein</topology>
    </subcellularLocation>
</comment>
<organism evidence="11">
    <name type="scientific">Prochlorococcus marinus (strain MIT 9303)</name>
    <dbReference type="NCBI Taxonomy" id="59922"/>
    <lineage>
        <taxon>Bacteria</taxon>
        <taxon>Bacillati</taxon>
        <taxon>Cyanobacteriota</taxon>
        <taxon>Cyanophyceae</taxon>
        <taxon>Synechococcales</taxon>
        <taxon>Prochlorococcaceae</taxon>
        <taxon>Prochlorococcus</taxon>
    </lineage>
</organism>
<evidence type="ECO:0000256" key="6">
    <source>
        <dbReference type="ARBA" id="ARBA00022692"/>
    </source>
</evidence>
<dbReference type="Gene3D" id="1.10.3720.10">
    <property type="entry name" value="MetI-like"/>
    <property type="match status" value="1"/>
</dbReference>
<reference evidence="11" key="1">
    <citation type="journal article" date="2006" name="Proc. Natl. Acad. Sci. U.S.A.">
        <title>Phosphate acquisition genes in Prochlorococcus ecotypes: evidence for genome-wide adaptation.</title>
        <authorList>
            <person name="Martiny A.C."/>
            <person name="Coleman M.L."/>
            <person name="Chisholm S.W."/>
        </authorList>
    </citation>
    <scope>NUCLEOTIDE SEQUENCE</scope>
    <source>
        <strain evidence="11">MIT 9303</strain>
    </source>
</reference>
<keyword evidence="3" id="KW-0813">Transport</keyword>
<dbReference type="InterPro" id="IPR000515">
    <property type="entry name" value="MetI-like"/>
</dbReference>
<dbReference type="STRING" id="59922.P9303_15201"/>
<dbReference type="PANTHER" id="PTHR42922">
    <property type="entry name" value="PHOSPHATE TRANSPORT SYSTEM PERMEASE PROTEIN PSTA"/>
    <property type="match status" value="1"/>
</dbReference>
<feature type="domain" description="ABC transmembrane type-1" evidence="10">
    <location>
        <begin position="87"/>
        <end position="297"/>
    </location>
</feature>
<reference evidence="12 13" key="2">
    <citation type="journal article" date="2007" name="PLoS Genet.">
        <title>Patterns and implications of gene gain and loss in the evolution of Prochlorococcus.</title>
        <authorList>
            <person name="Kettler G.C."/>
            <person name="Martiny A.C."/>
            <person name="Huang K."/>
            <person name="Zucker J."/>
            <person name="Coleman M.L."/>
            <person name="Rodrigue S."/>
            <person name="Chen F."/>
            <person name="Lapidus A."/>
            <person name="Ferriera S."/>
            <person name="Johnson J."/>
            <person name="Steglich C."/>
            <person name="Church G.M."/>
            <person name="Richardson P."/>
            <person name="Chisholm S.W."/>
        </authorList>
    </citation>
    <scope>NUCLEOTIDE SEQUENCE [LARGE SCALE GENOMIC DNA]</scope>
    <source>
        <strain evidence="12 13">MIT 9303</strain>
    </source>
</reference>
<feature type="transmembrane region" description="Helical" evidence="9">
    <location>
        <begin position="34"/>
        <end position="58"/>
    </location>
</feature>
<feature type="transmembrane region" description="Helical" evidence="9">
    <location>
        <begin position="278"/>
        <end position="296"/>
    </location>
</feature>
<feature type="transmembrane region" description="Helical" evidence="9">
    <location>
        <begin position="86"/>
        <end position="112"/>
    </location>
</feature>
<comment type="similarity">
    <text evidence="2 9">Belongs to the binding-protein-dependent transport system permease family. CysTW subfamily.</text>
</comment>
<dbReference type="Pfam" id="PF00528">
    <property type="entry name" value="BPD_transp_1"/>
    <property type="match status" value="1"/>
</dbReference>
<dbReference type="Proteomes" id="UP000002274">
    <property type="component" value="Chromosome"/>
</dbReference>
<dbReference type="NCBIfam" id="TIGR00974">
    <property type="entry name" value="3a0107s02c"/>
    <property type="match status" value="1"/>
</dbReference>
<dbReference type="RefSeq" id="WP_011826157.1">
    <property type="nucleotide sequence ID" value="NC_008820.1"/>
</dbReference>